<dbReference type="Gene3D" id="1.20.1250.20">
    <property type="entry name" value="MFS general substrate transporter like domains"/>
    <property type="match status" value="2"/>
</dbReference>
<feature type="transmembrane region" description="Helical" evidence="5">
    <location>
        <begin position="312"/>
        <end position="329"/>
    </location>
</feature>
<keyword evidence="4 5" id="KW-0472">Membrane</keyword>
<dbReference type="PANTHER" id="PTHR11662:SF285">
    <property type="entry name" value="HEXURONATE TRANSPORTER"/>
    <property type="match status" value="1"/>
</dbReference>
<dbReference type="OrthoDB" id="9794076at2"/>
<dbReference type="SUPFAM" id="SSF103473">
    <property type="entry name" value="MFS general substrate transporter"/>
    <property type="match status" value="1"/>
</dbReference>
<name>A0A396RPM2_9SPHN</name>
<sequence>MTDTALAKPRGRYRWAICALLFFAITVNYVDRQIIGVLKPLLEDEFGWSEIDYANIVFWFQAAYAIGLLLVGRLIDTVGTRWGLAIAIGVWSVAAMAHAGASSVFQFAAARFALGLGEAGGFPASVKAVSEWFPRRERAFATGLFNAGSNVGALLTPLLVPILVLAFGWRAAFIITGASGLILLALWLLVYRAPREHPRLSAEELAYIESDPPEPVGRVSWRQALATRQAWAFIVGKFMTDPVWWLFLFWLPDFFAKTQGLTLLPSGGGFLQTLGPALVAVYLLADVGSIAGGWLSSRLIARGWSVNAGRKLAMLVCAVAVTPVSLAAFSPSPIVAIAIIGLAAAAHQGWSANLFTLVSDTFPRRAVATVVGLGGFAGAVGGMFIAKFAGWTLETTGSYVPLLAFAGLTYLVALAIIHLLVPRLDQATLIDRGDKA</sequence>
<dbReference type="PROSITE" id="PS50850">
    <property type="entry name" value="MFS"/>
    <property type="match status" value="1"/>
</dbReference>
<proteinExistence type="predicted"/>
<feature type="transmembrane region" description="Helical" evidence="5">
    <location>
        <begin position="270"/>
        <end position="291"/>
    </location>
</feature>
<dbReference type="InterPro" id="IPR050382">
    <property type="entry name" value="MFS_Na/Anion_cotransporter"/>
</dbReference>
<dbReference type="PANTHER" id="PTHR11662">
    <property type="entry name" value="SOLUTE CARRIER FAMILY 17"/>
    <property type="match status" value="1"/>
</dbReference>
<dbReference type="InterPro" id="IPR011701">
    <property type="entry name" value="MFS"/>
</dbReference>
<feature type="transmembrane region" description="Helical" evidence="5">
    <location>
        <begin position="147"/>
        <end position="167"/>
    </location>
</feature>
<keyword evidence="8" id="KW-1185">Reference proteome</keyword>
<evidence type="ECO:0000259" key="6">
    <source>
        <dbReference type="PROSITE" id="PS50850"/>
    </source>
</evidence>
<dbReference type="AlphaFoldDB" id="A0A396RPM2"/>
<protein>
    <submittedName>
        <fullName evidence="7">MFS transporter</fullName>
    </submittedName>
</protein>
<dbReference type="CDD" id="cd17319">
    <property type="entry name" value="MFS_ExuT_GudP_like"/>
    <property type="match status" value="1"/>
</dbReference>
<evidence type="ECO:0000256" key="3">
    <source>
        <dbReference type="ARBA" id="ARBA00022989"/>
    </source>
</evidence>
<gene>
    <name evidence="7" type="ORF">D1610_08915</name>
</gene>
<dbReference type="GO" id="GO:0015134">
    <property type="term" value="F:hexuronate transmembrane transporter activity"/>
    <property type="evidence" value="ECO:0007669"/>
    <property type="project" value="TreeGrafter"/>
</dbReference>
<evidence type="ECO:0000313" key="7">
    <source>
        <dbReference type="EMBL" id="RHW17776.1"/>
    </source>
</evidence>
<dbReference type="EMBL" id="QWLV01000003">
    <property type="protein sequence ID" value="RHW17776.1"/>
    <property type="molecule type" value="Genomic_DNA"/>
</dbReference>
<dbReference type="GO" id="GO:0016020">
    <property type="term" value="C:membrane"/>
    <property type="evidence" value="ECO:0007669"/>
    <property type="project" value="UniProtKB-SubCell"/>
</dbReference>
<reference evidence="7 8" key="1">
    <citation type="submission" date="2018-08" db="EMBL/GenBank/DDBJ databases">
        <title>The multiple taxonomic identification of Sphingomonas gilva.</title>
        <authorList>
            <person name="Zhu D."/>
            <person name="Zheng S."/>
        </authorList>
    </citation>
    <scope>NUCLEOTIDE SEQUENCE [LARGE SCALE GENOMIC DNA]</scope>
    <source>
        <strain evidence="7 8">ZDH117</strain>
    </source>
</reference>
<evidence type="ECO:0000256" key="1">
    <source>
        <dbReference type="ARBA" id="ARBA00004141"/>
    </source>
</evidence>
<evidence type="ECO:0000256" key="2">
    <source>
        <dbReference type="ARBA" id="ARBA00022692"/>
    </source>
</evidence>
<evidence type="ECO:0000313" key="8">
    <source>
        <dbReference type="Proteomes" id="UP000266693"/>
    </source>
</evidence>
<feature type="transmembrane region" description="Helical" evidence="5">
    <location>
        <begin position="56"/>
        <end position="75"/>
    </location>
</feature>
<feature type="transmembrane region" description="Helical" evidence="5">
    <location>
        <begin position="107"/>
        <end position="126"/>
    </location>
</feature>
<organism evidence="7 8">
    <name type="scientific">Sphingomonas gilva</name>
    <dbReference type="NCBI Taxonomy" id="2305907"/>
    <lineage>
        <taxon>Bacteria</taxon>
        <taxon>Pseudomonadati</taxon>
        <taxon>Pseudomonadota</taxon>
        <taxon>Alphaproteobacteria</taxon>
        <taxon>Sphingomonadales</taxon>
        <taxon>Sphingomonadaceae</taxon>
        <taxon>Sphingomonas</taxon>
    </lineage>
</organism>
<feature type="transmembrane region" description="Helical" evidence="5">
    <location>
        <begin position="367"/>
        <end position="386"/>
    </location>
</feature>
<dbReference type="InterPro" id="IPR020846">
    <property type="entry name" value="MFS_dom"/>
</dbReference>
<feature type="transmembrane region" description="Helical" evidence="5">
    <location>
        <begin position="398"/>
        <end position="421"/>
    </location>
</feature>
<keyword evidence="2 5" id="KW-0812">Transmembrane</keyword>
<feature type="transmembrane region" description="Helical" evidence="5">
    <location>
        <begin position="173"/>
        <end position="191"/>
    </location>
</feature>
<feature type="domain" description="Major facilitator superfamily (MFS) profile" evidence="6">
    <location>
        <begin position="17"/>
        <end position="425"/>
    </location>
</feature>
<dbReference type="RefSeq" id="WP_118864043.1">
    <property type="nucleotide sequence ID" value="NZ_QWLV01000003.1"/>
</dbReference>
<keyword evidence="3 5" id="KW-1133">Transmembrane helix</keyword>
<comment type="caution">
    <text evidence="7">The sequence shown here is derived from an EMBL/GenBank/DDBJ whole genome shotgun (WGS) entry which is preliminary data.</text>
</comment>
<feature type="transmembrane region" description="Helical" evidence="5">
    <location>
        <begin position="82"/>
        <end position="101"/>
    </location>
</feature>
<dbReference type="Pfam" id="PF07690">
    <property type="entry name" value="MFS_1"/>
    <property type="match status" value="1"/>
</dbReference>
<feature type="transmembrane region" description="Helical" evidence="5">
    <location>
        <begin position="335"/>
        <end position="355"/>
    </location>
</feature>
<evidence type="ECO:0000256" key="5">
    <source>
        <dbReference type="SAM" id="Phobius"/>
    </source>
</evidence>
<dbReference type="InterPro" id="IPR036259">
    <property type="entry name" value="MFS_trans_sf"/>
</dbReference>
<dbReference type="Proteomes" id="UP000266693">
    <property type="component" value="Unassembled WGS sequence"/>
</dbReference>
<feature type="transmembrane region" description="Helical" evidence="5">
    <location>
        <begin position="230"/>
        <end position="250"/>
    </location>
</feature>
<accession>A0A396RPM2</accession>
<comment type="subcellular location">
    <subcellularLocation>
        <location evidence="1">Membrane</location>
        <topology evidence="1">Multi-pass membrane protein</topology>
    </subcellularLocation>
</comment>
<evidence type="ECO:0000256" key="4">
    <source>
        <dbReference type="ARBA" id="ARBA00023136"/>
    </source>
</evidence>